<dbReference type="EMBL" id="JAAZWO010000026">
    <property type="protein sequence ID" value="MBC2399348.1"/>
    <property type="molecule type" value="Genomic_DNA"/>
</dbReference>
<sequence>MYISKLLKLISRVFMLLIVILIGIIYYLNVSYNEQSETVNLQIELKQLGNDLAAASDYLTDQARRYVQFGEEEYFTNYWKEVKETKTRDKVIERLKELNTPKEELDLLEMAKKNSDNLVKLEEEAFKAAQNKQFDKARKLMFGKEYNEYKEEIKKPISQFQEKMNNRAKNQTEIIRSKVQLILILINILIIIIGVTIILAFIILNKKISKPINKIKEELNNLAEQGGDLTQKININSKDEIGELSNIINSFLETLRRMLLAVKDNSLNIEDNSLNLNFISQNMLASSRNVALAINDVASGTGDQAQDLVNITSVLNDFAQELNIMINSIENINVTSGEIESTADESKSNMNTLINSVEKVDNSFKTFSEKVKVLGNSINKVNEITTIINSISEQTNLLALNAAIEAARVGESGKGFAVVADEIRKLAGQSRESAESISNVIKNVYNETNLIVKSSEEIDREIGEQVNIINSSMSSFQNILNSINSIIPKIQDLNNGSNHLNKEKENILCKIENSSSIAEEVSASAEEISASIEEMNSQASNVAQASEELKNITNNMIENINKFKL</sequence>
<dbReference type="GO" id="GO:0006935">
    <property type="term" value="P:chemotaxis"/>
    <property type="evidence" value="ECO:0007669"/>
    <property type="project" value="InterPro"/>
</dbReference>
<dbReference type="SMART" id="SM00283">
    <property type="entry name" value="MA"/>
    <property type="match status" value="1"/>
</dbReference>
<feature type="domain" description="HAMP" evidence="7">
    <location>
        <begin position="206"/>
        <end position="260"/>
    </location>
</feature>
<evidence type="ECO:0000313" key="8">
    <source>
        <dbReference type="EMBL" id="MBC2399348.1"/>
    </source>
</evidence>
<dbReference type="AlphaFoldDB" id="A0A923EED0"/>
<keyword evidence="9" id="KW-1185">Reference proteome</keyword>
<dbReference type="GO" id="GO:0016020">
    <property type="term" value="C:membrane"/>
    <property type="evidence" value="ECO:0007669"/>
    <property type="project" value="InterPro"/>
</dbReference>
<keyword evidence="5" id="KW-1133">Transmembrane helix</keyword>
<name>A0A923EED0_CLOTT</name>
<organism evidence="8 9">
    <name type="scientific">Clostridium tetanomorphum</name>
    <dbReference type="NCBI Taxonomy" id="1553"/>
    <lineage>
        <taxon>Bacteria</taxon>
        <taxon>Bacillati</taxon>
        <taxon>Bacillota</taxon>
        <taxon>Clostridia</taxon>
        <taxon>Eubacteriales</taxon>
        <taxon>Clostridiaceae</taxon>
        <taxon>Clostridium</taxon>
    </lineage>
</organism>
<keyword evidence="5" id="KW-0472">Membrane</keyword>
<dbReference type="CDD" id="cd06225">
    <property type="entry name" value="HAMP"/>
    <property type="match status" value="1"/>
</dbReference>
<evidence type="ECO:0000259" key="7">
    <source>
        <dbReference type="PROSITE" id="PS50885"/>
    </source>
</evidence>
<keyword evidence="5" id="KW-0812">Transmembrane</keyword>
<evidence type="ECO:0000256" key="3">
    <source>
        <dbReference type="PROSITE-ProRule" id="PRU00284"/>
    </source>
</evidence>
<dbReference type="GO" id="GO:0007165">
    <property type="term" value="P:signal transduction"/>
    <property type="evidence" value="ECO:0007669"/>
    <property type="project" value="UniProtKB-KW"/>
</dbReference>
<comment type="caution">
    <text evidence="8">The sequence shown here is derived from an EMBL/GenBank/DDBJ whole genome shotgun (WGS) entry which is preliminary data.</text>
</comment>
<evidence type="ECO:0000256" key="4">
    <source>
        <dbReference type="SAM" id="Coils"/>
    </source>
</evidence>
<dbReference type="Proteomes" id="UP000563151">
    <property type="component" value="Unassembled WGS sequence"/>
</dbReference>
<dbReference type="InterPro" id="IPR004090">
    <property type="entry name" value="Chemotax_Me-accpt_rcpt"/>
</dbReference>
<dbReference type="PRINTS" id="PR00260">
    <property type="entry name" value="CHEMTRNSDUCR"/>
</dbReference>
<dbReference type="PANTHER" id="PTHR32089:SF112">
    <property type="entry name" value="LYSOZYME-LIKE PROTEIN-RELATED"/>
    <property type="match status" value="1"/>
</dbReference>
<evidence type="ECO:0000259" key="6">
    <source>
        <dbReference type="PROSITE" id="PS50111"/>
    </source>
</evidence>
<feature type="transmembrane region" description="Helical" evidence="5">
    <location>
        <begin position="181"/>
        <end position="204"/>
    </location>
</feature>
<gene>
    <name evidence="8" type="ORF">HGG79_16450</name>
</gene>
<dbReference type="InterPro" id="IPR004089">
    <property type="entry name" value="MCPsignal_dom"/>
</dbReference>
<evidence type="ECO:0000256" key="2">
    <source>
        <dbReference type="ARBA" id="ARBA00029447"/>
    </source>
</evidence>
<dbReference type="InterPro" id="IPR003660">
    <property type="entry name" value="HAMP_dom"/>
</dbReference>
<keyword evidence="4" id="KW-0175">Coiled coil</keyword>
<proteinExistence type="inferred from homology"/>
<dbReference type="SUPFAM" id="SSF58104">
    <property type="entry name" value="Methyl-accepting chemotaxis protein (MCP) signaling domain"/>
    <property type="match status" value="1"/>
</dbReference>
<dbReference type="PROSITE" id="PS50885">
    <property type="entry name" value="HAMP"/>
    <property type="match status" value="1"/>
</dbReference>
<dbReference type="Pfam" id="PF00015">
    <property type="entry name" value="MCPsignal"/>
    <property type="match status" value="1"/>
</dbReference>
<accession>A0A923EED0</accession>
<evidence type="ECO:0000256" key="1">
    <source>
        <dbReference type="ARBA" id="ARBA00023224"/>
    </source>
</evidence>
<dbReference type="PANTHER" id="PTHR32089">
    <property type="entry name" value="METHYL-ACCEPTING CHEMOTAXIS PROTEIN MCPB"/>
    <property type="match status" value="1"/>
</dbReference>
<feature type="domain" description="Methyl-accepting transducer" evidence="6">
    <location>
        <begin position="279"/>
        <end position="529"/>
    </location>
</feature>
<dbReference type="GO" id="GO:0004888">
    <property type="term" value="F:transmembrane signaling receptor activity"/>
    <property type="evidence" value="ECO:0007669"/>
    <property type="project" value="InterPro"/>
</dbReference>
<feature type="transmembrane region" description="Helical" evidence="5">
    <location>
        <begin position="9"/>
        <end position="28"/>
    </location>
</feature>
<keyword evidence="1 3" id="KW-0807">Transducer</keyword>
<evidence type="ECO:0000256" key="5">
    <source>
        <dbReference type="SAM" id="Phobius"/>
    </source>
</evidence>
<dbReference type="PROSITE" id="PS50111">
    <property type="entry name" value="CHEMOTAXIS_TRANSDUC_2"/>
    <property type="match status" value="1"/>
</dbReference>
<dbReference type="Gene3D" id="1.10.287.950">
    <property type="entry name" value="Methyl-accepting chemotaxis protein"/>
    <property type="match status" value="1"/>
</dbReference>
<dbReference type="RefSeq" id="WP_051593343.1">
    <property type="nucleotide sequence ID" value="NZ_JAAZWO010000026.1"/>
</dbReference>
<evidence type="ECO:0000313" key="9">
    <source>
        <dbReference type="Proteomes" id="UP000563151"/>
    </source>
</evidence>
<feature type="coiled-coil region" evidence="4">
    <location>
        <begin position="518"/>
        <end position="562"/>
    </location>
</feature>
<dbReference type="Pfam" id="PF00672">
    <property type="entry name" value="HAMP"/>
    <property type="match status" value="1"/>
</dbReference>
<dbReference type="SMART" id="SM00304">
    <property type="entry name" value="HAMP"/>
    <property type="match status" value="1"/>
</dbReference>
<comment type="similarity">
    <text evidence="2">Belongs to the methyl-accepting chemotaxis (MCP) protein family.</text>
</comment>
<protein>
    <submittedName>
        <fullName evidence="8">Methyl-accepting chemotaxis protein</fullName>
    </submittedName>
</protein>
<reference evidence="8 9" key="1">
    <citation type="submission" date="2020-04" db="EMBL/GenBank/DDBJ databases">
        <title>Genomic insights into acetone-butanol-ethanol (ABE) fermentation by sequencing solventogenic clostridia strains.</title>
        <authorList>
            <person name="Brown S."/>
        </authorList>
    </citation>
    <scope>NUCLEOTIDE SEQUENCE [LARGE SCALE GENOMIC DNA]</scope>
    <source>
        <strain evidence="8 9">DJ011</strain>
    </source>
</reference>
<dbReference type="Gene3D" id="6.10.340.10">
    <property type="match status" value="1"/>
</dbReference>